<dbReference type="Proteomes" id="UP000008130">
    <property type="component" value="Chromosome"/>
</dbReference>
<evidence type="ECO:0000313" key="2">
    <source>
        <dbReference type="EMBL" id="ADZ69302.1"/>
    </source>
</evidence>
<dbReference type="HOGENOM" id="CLU_2718869_0_0_5"/>
<organism evidence="2 3">
    <name type="scientific">Polymorphum gilvum (strain LMG 25793 / CGMCC 1.9160 / SL003B-26A1)</name>
    <dbReference type="NCBI Taxonomy" id="991905"/>
    <lineage>
        <taxon>Bacteria</taxon>
        <taxon>Pseudomonadati</taxon>
        <taxon>Pseudomonadota</taxon>
        <taxon>Alphaproteobacteria</taxon>
        <taxon>Rhodobacterales</taxon>
        <taxon>Paracoccaceae</taxon>
        <taxon>Polymorphum</taxon>
    </lineage>
</organism>
<accession>F2IX09</accession>
<dbReference type="AlphaFoldDB" id="F2IX09"/>
<feature type="region of interest" description="Disordered" evidence="1">
    <location>
        <begin position="50"/>
        <end position="72"/>
    </location>
</feature>
<evidence type="ECO:0000256" key="1">
    <source>
        <dbReference type="SAM" id="MobiDB-lite"/>
    </source>
</evidence>
<dbReference type="PROSITE" id="PS51257">
    <property type="entry name" value="PROKAR_LIPOPROTEIN"/>
    <property type="match status" value="1"/>
</dbReference>
<dbReference type="EMBL" id="CP002568">
    <property type="protein sequence ID" value="ADZ69302.1"/>
    <property type="molecule type" value="Genomic_DNA"/>
</dbReference>
<reference evidence="2 3" key="1">
    <citation type="journal article" date="2011" name="J. Bacteriol.">
        <title>Complete genome sequence of Polymorphum gilvum SL003B-26A1T, a crude oil-degrading bacterium from oil-polluted saline soil.</title>
        <authorList>
            <person name="Li S.G."/>
            <person name="Tang Y.Q."/>
            <person name="Nie Y."/>
            <person name="Cai M."/>
            <person name="Wu X.L."/>
        </authorList>
    </citation>
    <scope>NUCLEOTIDE SEQUENCE [LARGE SCALE GENOMIC DNA]</scope>
    <source>
        <strain evidence="3">LMG 25793 / CGMCC 1.9160 / SL003B-26A1</strain>
    </source>
</reference>
<dbReference type="STRING" id="991905.SL003B_0871"/>
<dbReference type="KEGG" id="pgv:SL003B_0871"/>
<gene>
    <name evidence="2" type="ordered locus">SL003B_0871</name>
</gene>
<protein>
    <submittedName>
        <fullName evidence="2">Uncharacterized protein</fullName>
    </submittedName>
</protein>
<keyword evidence="3" id="KW-1185">Reference proteome</keyword>
<name>F2IX09_POLGS</name>
<proteinExistence type="predicted"/>
<evidence type="ECO:0000313" key="3">
    <source>
        <dbReference type="Proteomes" id="UP000008130"/>
    </source>
</evidence>
<sequence>MSRPAGRGREPAFPLFRAQCPGSAIAGLSTGCHRVDDLFTRLRPRWPELEQLPAVRGADEAPSPCSRPPGAS</sequence>